<evidence type="ECO:0000313" key="1">
    <source>
        <dbReference type="EMBL" id="MBA4710525.1"/>
    </source>
</evidence>
<comment type="caution">
    <text evidence="1">The sequence shown here is derived from an EMBL/GenBank/DDBJ whole genome shotgun (WGS) entry which is preliminary data.</text>
</comment>
<name>A0A838YHJ4_9NEIS</name>
<dbReference type="RefSeq" id="WP_181837399.1">
    <property type="nucleotide sequence ID" value="NZ_JACERN010000042.1"/>
</dbReference>
<reference evidence="1 2" key="1">
    <citation type="submission" date="2020-07" db="EMBL/GenBank/DDBJ databases">
        <title>Draft genome sequence of violacein-producing bacteria and related species.</title>
        <authorList>
            <person name="Wilson H.S."/>
            <person name="De Leon M.E."/>
        </authorList>
    </citation>
    <scope>NUCLEOTIDE SEQUENCE [LARGE SCALE GENOMIC DNA]</scope>
    <source>
        <strain evidence="1 2">HSC-21Su07</strain>
    </source>
</reference>
<dbReference type="EMBL" id="JACERN010000042">
    <property type="protein sequence ID" value="MBA4710525.1"/>
    <property type="molecule type" value="Genomic_DNA"/>
</dbReference>
<dbReference type="Gene3D" id="1.10.260.40">
    <property type="entry name" value="lambda repressor-like DNA-binding domains"/>
    <property type="match status" value="1"/>
</dbReference>
<dbReference type="Proteomes" id="UP000545606">
    <property type="component" value="Unassembled WGS sequence"/>
</dbReference>
<protein>
    <recommendedName>
        <fullName evidence="3">DNA-binding protein</fullName>
    </recommendedName>
</protein>
<evidence type="ECO:0000313" key="2">
    <source>
        <dbReference type="Proteomes" id="UP000545606"/>
    </source>
</evidence>
<proteinExistence type="predicted"/>
<sequence length="68" mass="7403">MEPKRSEQIIEAAGGDAAFARLLGLDTAKKGTTQRVNNWKRRGIPAGVVLENLEVIRQLEQQAGEMAA</sequence>
<organism evidence="1 2">
    <name type="scientific">Aquitalea aquatica</name>
    <dbReference type="NCBI Taxonomy" id="3044273"/>
    <lineage>
        <taxon>Bacteria</taxon>
        <taxon>Pseudomonadati</taxon>
        <taxon>Pseudomonadota</taxon>
        <taxon>Betaproteobacteria</taxon>
        <taxon>Neisseriales</taxon>
        <taxon>Chromobacteriaceae</taxon>
        <taxon>Aquitalea</taxon>
    </lineage>
</organism>
<dbReference type="AlphaFoldDB" id="A0A838YHJ4"/>
<gene>
    <name evidence="1" type="ORF">H2Z84_19295</name>
</gene>
<accession>A0A838YHJ4</accession>
<evidence type="ECO:0008006" key="3">
    <source>
        <dbReference type="Google" id="ProtNLM"/>
    </source>
</evidence>
<dbReference type="InterPro" id="IPR010982">
    <property type="entry name" value="Lambda_DNA-bd_dom_sf"/>
</dbReference>
<dbReference type="GO" id="GO:0003677">
    <property type="term" value="F:DNA binding"/>
    <property type="evidence" value="ECO:0007669"/>
    <property type="project" value="InterPro"/>
</dbReference>
<keyword evidence="2" id="KW-1185">Reference proteome</keyword>